<dbReference type="GO" id="GO:0004190">
    <property type="term" value="F:aspartic-type endopeptidase activity"/>
    <property type="evidence" value="ECO:0007669"/>
    <property type="project" value="InterPro"/>
</dbReference>
<dbReference type="PROSITE" id="PS00141">
    <property type="entry name" value="ASP_PROTEASE"/>
    <property type="match status" value="1"/>
</dbReference>
<proteinExistence type="predicted"/>
<protein>
    <submittedName>
        <fullName evidence="1">Uncharacterized protein</fullName>
    </submittedName>
</protein>
<gene>
    <name evidence="1" type="ORF">O181_071799</name>
</gene>
<evidence type="ECO:0000313" key="1">
    <source>
        <dbReference type="EMBL" id="MBW0532084.1"/>
    </source>
</evidence>
<dbReference type="GO" id="GO:0006508">
    <property type="term" value="P:proteolysis"/>
    <property type="evidence" value="ECO:0007669"/>
    <property type="project" value="InterPro"/>
</dbReference>
<name>A0A9Q3F3X6_9BASI</name>
<dbReference type="Proteomes" id="UP000765509">
    <property type="component" value="Unassembled WGS sequence"/>
</dbReference>
<sequence>MAYIHEKSTNITVFIDNAQHPLIIDSGAQCSIVASKYLNQHFPDWEKQLLPTKAKGLKNLPGKMTSIGKIIKKIIIHHRKVNIRLKPDFFVLEDAHIQGPLPGTDHQRMYGIDIYNSKSRHIAVGINKEKKFLLDIYEISTHEPMEKLLNACRESQFNTPLTSKQKHSVLKIPRKNRTAFGIGEEPLGKIRGHDIERYLDV</sequence>
<dbReference type="AlphaFoldDB" id="A0A9Q3F3X6"/>
<keyword evidence="2" id="KW-1185">Reference proteome</keyword>
<accession>A0A9Q3F3X6</accession>
<comment type="caution">
    <text evidence="1">The sequence shown here is derived from an EMBL/GenBank/DDBJ whole genome shotgun (WGS) entry which is preliminary data.</text>
</comment>
<reference evidence="1" key="1">
    <citation type="submission" date="2021-03" db="EMBL/GenBank/DDBJ databases">
        <title>Draft genome sequence of rust myrtle Austropuccinia psidii MF-1, a brazilian biotype.</title>
        <authorList>
            <person name="Quecine M.C."/>
            <person name="Pachon D.M.R."/>
            <person name="Bonatelli M.L."/>
            <person name="Correr F.H."/>
            <person name="Franceschini L.M."/>
            <person name="Leite T.F."/>
            <person name="Margarido G.R.A."/>
            <person name="Almeida C.A."/>
            <person name="Ferrarezi J.A."/>
            <person name="Labate C.A."/>
        </authorList>
    </citation>
    <scope>NUCLEOTIDE SEQUENCE</scope>
    <source>
        <strain evidence="1">MF-1</strain>
    </source>
</reference>
<evidence type="ECO:0000313" key="2">
    <source>
        <dbReference type="Proteomes" id="UP000765509"/>
    </source>
</evidence>
<organism evidence="1 2">
    <name type="scientific">Austropuccinia psidii MF-1</name>
    <dbReference type="NCBI Taxonomy" id="1389203"/>
    <lineage>
        <taxon>Eukaryota</taxon>
        <taxon>Fungi</taxon>
        <taxon>Dikarya</taxon>
        <taxon>Basidiomycota</taxon>
        <taxon>Pucciniomycotina</taxon>
        <taxon>Pucciniomycetes</taxon>
        <taxon>Pucciniales</taxon>
        <taxon>Sphaerophragmiaceae</taxon>
        <taxon>Austropuccinia</taxon>
    </lineage>
</organism>
<dbReference type="EMBL" id="AVOT02037403">
    <property type="protein sequence ID" value="MBW0532084.1"/>
    <property type="molecule type" value="Genomic_DNA"/>
</dbReference>
<dbReference type="InterPro" id="IPR001969">
    <property type="entry name" value="Aspartic_peptidase_AS"/>
</dbReference>